<evidence type="ECO:0000256" key="1">
    <source>
        <dbReference type="SAM" id="SignalP"/>
    </source>
</evidence>
<gene>
    <name evidence="2" type="ORF">FHS65_000793</name>
</gene>
<keyword evidence="3" id="KW-1185">Reference proteome</keyword>
<feature type="chain" id="PRO_5030728491" evidence="1">
    <location>
        <begin position="28"/>
        <end position="173"/>
    </location>
</feature>
<evidence type="ECO:0000313" key="2">
    <source>
        <dbReference type="EMBL" id="MBB5660053.1"/>
    </source>
</evidence>
<dbReference type="Proteomes" id="UP000548978">
    <property type="component" value="Unassembled WGS sequence"/>
</dbReference>
<accession>A0A7W9E6K7</accession>
<name>A0A7W9E6K7_9CAUL</name>
<proteinExistence type="predicted"/>
<comment type="caution">
    <text evidence="2">The sequence shown here is derived from an EMBL/GenBank/DDBJ whole genome shotgun (WGS) entry which is preliminary data.</text>
</comment>
<dbReference type="EMBL" id="JACIJB010000002">
    <property type="protein sequence ID" value="MBB5660053.1"/>
    <property type="molecule type" value="Genomic_DNA"/>
</dbReference>
<dbReference type="RefSeq" id="WP_123287497.1">
    <property type="nucleotide sequence ID" value="NZ_JACIJB010000002.1"/>
</dbReference>
<dbReference type="OrthoDB" id="7448845at2"/>
<dbReference type="AlphaFoldDB" id="A0A7W9E6K7"/>
<keyword evidence="1" id="KW-0732">Signal</keyword>
<feature type="signal peptide" evidence="1">
    <location>
        <begin position="1"/>
        <end position="27"/>
    </location>
</feature>
<evidence type="ECO:0000313" key="3">
    <source>
        <dbReference type="Proteomes" id="UP000548978"/>
    </source>
</evidence>
<reference evidence="2 3" key="1">
    <citation type="submission" date="2020-08" db="EMBL/GenBank/DDBJ databases">
        <title>Genomic Encyclopedia of Type Strains, Phase IV (KMG-IV): sequencing the most valuable type-strain genomes for metagenomic binning, comparative biology and taxonomic classification.</title>
        <authorList>
            <person name="Goeker M."/>
        </authorList>
    </citation>
    <scope>NUCLEOTIDE SEQUENCE [LARGE SCALE GENOMIC DNA]</scope>
    <source>
        <strain evidence="2 3">DSM 24448</strain>
    </source>
</reference>
<sequence length="173" mass="18652">MNRRTMLALFVGPLVAGLALLGTEACAQNGRSGPELLAVAERSFSDIPFGTQEGAPGLTMVVGGQCEKWADCSYIDANDVGHAFWEGELVVKTFLFPNDNDQPTTALGIGTARAMDDVVTRVTRFLPEADLDCRLESDGGHTCGATLGEGWITLRFGRNGRVREARIDAYHFT</sequence>
<protein>
    <submittedName>
        <fullName evidence="2">Uncharacterized protein</fullName>
    </submittedName>
</protein>
<organism evidence="2 3">
    <name type="scientific">Brevundimonas halotolerans</name>
    <dbReference type="NCBI Taxonomy" id="69670"/>
    <lineage>
        <taxon>Bacteria</taxon>
        <taxon>Pseudomonadati</taxon>
        <taxon>Pseudomonadota</taxon>
        <taxon>Alphaproteobacteria</taxon>
        <taxon>Caulobacterales</taxon>
        <taxon>Caulobacteraceae</taxon>
        <taxon>Brevundimonas</taxon>
    </lineage>
</organism>